<dbReference type="OrthoDB" id="9791546at2"/>
<dbReference type="SMART" id="SM00382">
    <property type="entry name" value="AAA"/>
    <property type="match status" value="1"/>
</dbReference>
<protein>
    <recommendedName>
        <fullName evidence="10">Putative hemin import ATP-binding protein HrtA</fullName>
    </recommendedName>
</protein>
<comment type="subcellular location">
    <subcellularLocation>
        <location evidence="1">Cell membrane</location>
        <topology evidence="1">Peripheral membrane protein</topology>
    </subcellularLocation>
</comment>
<sequence length="220" mass="24623">MLEFKQVSKSFRDGNQMIQAVKPTDLKIIQGELIAIVGPSGSGKSTFLTMAGALQRPTSGNIYINNKNISILSEKQLSQIRINEIGFILQSTNLVPFLTIEQQFKLLGKYKKDTLSEDEYQKLVKQLNLSDITNQLPNQISGGQKQRVAIAKAIYTNPSIILADEPTASLDTNNAMAVMKILQKQTKERNKTCVIVTHDERLTHFCDKTYFMEDGVLSLQ</sequence>
<accession>A0A0H2VHS6</accession>
<evidence type="ECO:0000256" key="11">
    <source>
        <dbReference type="ARBA" id="ARBA00024721"/>
    </source>
</evidence>
<dbReference type="PROSITE" id="PS50893">
    <property type="entry name" value="ABC_TRANSPORTER_2"/>
    <property type="match status" value="1"/>
</dbReference>
<dbReference type="Gene3D" id="3.40.50.300">
    <property type="entry name" value="P-loop containing nucleotide triphosphate hydrolases"/>
    <property type="match status" value="1"/>
</dbReference>
<dbReference type="GO" id="GO:0005886">
    <property type="term" value="C:plasma membrane"/>
    <property type="evidence" value="ECO:0007669"/>
    <property type="project" value="UniProtKB-SubCell"/>
</dbReference>
<evidence type="ECO:0000256" key="7">
    <source>
        <dbReference type="ARBA" id="ARBA00022967"/>
    </source>
</evidence>
<evidence type="ECO:0000256" key="9">
    <source>
        <dbReference type="ARBA" id="ARBA00024359"/>
    </source>
</evidence>
<dbReference type="GO" id="GO:0005524">
    <property type="term" value="F:ATP binding"/>
    <property type="evidence" value="ECO:0007669"/>
    <property type="project" value="UniProtKB-KW"/>
</dbReference>
<evidence type="ECO:0000313" key="14">
    <source>
        <dbReference type="Proteomes" id="UP000001411"/>
    </source>
</evidence>
<gene>
    <name evidence="13" type="ordered locus">SE_1121</name>
</gene>
<dbReference type="Pfam" id="PF00005">
    <property type="entry name" value="ABC_tran"/>
    <property type="match status" value="1"/>
</dbReference>
<dbReference type="RefSeq" id="WP_001832777.1">
    <property type="nucleotide sequence ID" value="NC_004461.1"/>
</dbReference>
<dbReference type="InterPro" id="IPR003439">
    <property type="entry name" value="ABC_transporter-like_ATP-bd"/>
</dbReference>
<comment type="subunit">
    <text evidence="2">The complex is composed of two ATP-binding proteins (HrtA), two transmembrane proteins (HrtB) and a solute-binding protein.</text>
</comment>
<dbReference type="eggNOG" id="COG1136">
    <property type="taxonomic scope" value="Bacteria"/>
</dbReference>
<keyword evidence="5" id="KW-0547">Nucleotide-binding</keyword>
<dbReference type="PANTHER" id="PTHR24220:SF666">
    <property type="entry name" value="HEMIN IMPORT ATP-BINDING PROTEIN HRTA-RELATED"/>
    <property type="match status" value="1"/>
</dbReference>
<evidence type="ECO:0000256" key="6">
    <source>
        <dbReference type="ARBA" id="ARBA00022840"/>
    </source>
</evidence>
<feature type="domain" description="ABC transporter" evidence="12">
    <location>
        <begin position="2"/>
        <end position="219"/>
    </location>
</feature>
<keyword evidence="4" id="KW-1003">Cell membrane</keyword>
<evidence type="ECO:0000259" key="12">
    <source>
        <dbReference type="PROSITE" id="PS50893"/>
    </source>
</evidence>
<dbReference type="InterPro" id="IPR015854">
    <property type="entry name" value="ABC_transpr_LolD-like"/>
</dbReference>
<evidence type="ECO:0000313" key="13">
    <source>
        <dbReference type="EMBL" id="AAO04718.1"/>
    </source>
</evidence>
<keyword evidence="6 13" id="KW-0067">ATP-binding</keyword>
<dbReference type="InterPro" id="IPR017871">
    <property type="entry name" value="ABC_transporter-like_CS"/>
</dbReference>
<dbReference type="SUPFAM" id="SSF52540">
    <property type="entry name" value="P-loop containing nucleoside triphosphate hydrolases"/>
    <property type="match status" value="1"/>
</dbReference>
<dbReference type="KEGG" id="sep:SE_1121"/>
<evidence type="ECO:0000256" key="4">
    <source>
        <dbReference type="ARBA" id="ARBA00022475"/>
    </source>
</evidence>
<evidence type="ECO:0000256" key="3">
    <source>
        <dbReference type="ARBA" id="ARBA00022448"/>
    </source>
</evidence>
<proteinExistence type="inferred from homology"/>
<dbReference type="Proteomes" id="UP000001411">
    <property type="component" value="Chromosome"/>
</dbReference>
<reference evidence="13 14" key="1">
    <citation type="journal article" date="2003" name="Mol. Microbiol.">
        <title>Genome-based analysis of virulence genes in a non-biofilm-forming Staphylococcus epidermidis strain (ATCC 12228).</title>
        <authorList>
            <person name="Zhang Y.Q."/>
            <person name="Ren S.X."/>
            <person name="Li H.L."/>
            <person name="Wang Y.X."/>
            <person name="Fu G."/>
            <person name="Yang J."/>
            <person name="Qin Z.Q."/>
            <person name="Miao Y.G."/>
            <person name="Wang W.Y."/>
            <person name="Chen R.S."/>
            <person name="Shen Y."/>
            <person name="Chen Z."/>
            <person name="Yuan Z.H."/>
            <person name="Zhao G.P."/>
            <person name="Qu D."/>
            <person name="Danchin A."/>
            <person name="Wen Y.M."/>
        </authorList>
    </citation>
    <scope>NUCLEOTIDE SEQUENCE [LARGE SCALE GENOMIC DNA]</scope>
    <source>
        <strain evidence="14">ATCC 12228 / FDA PCI 1200</strain>
    </source>
</reference>
<evidence type="ECO:0000256" key="2">
    <source>
        <dbReference type="ARBA" id="ARBA00011131"/>
    </source>
</evidence>
<organism evidence="13 14">
    <name type="scientific">Staphylococcus epidermidis (strain ATCC 12228 / FDA PCI 1200)</name>
    <dbReference type="NCBI Taxonomy" id="176280"/>
    <lineage>
        <taxon>Bacteria</taxon>
        <taxon>Bacillati</taxon>
        <taxon>Bacillota</taxon>
        <taxon>Bacilli</taxon>
        <taxon>Bacillales</taxon>
        <taxon>Staphylococcaceae</taxon>
        <taxon>Staphylococcus</taxon>
    </lineage>
</organism>
<dbReference type="InterPro" id="IPR027417">
    <property type="entry name" value="P-loop_NTPase"/>
</dbReference>
<evidence type="ECO:0000256" key="10">
    <source>
        <dbReference type="ARBA" id="ARBA00024432"/>
    </source>
</evidence>
<dbReference type="HOGENOM" id="CLU_000604_1_22_9"/>
<keyword evidence="3" id="KW-0813">Transport</keyword>
<dbReference type="CDD" id="cd03255">
    <property type="entry name" value="ABC_MJ0796_LolCDE_FtsE"/>
    <property type="match status" value="1"/>
</dbReference>
<comment type="function">
    <text evidence="11">Part of the ABC transporter complex hrt involved in hemin import. Responsible for energy coupling to the transport system.</text>
</comment>
<evidence type="ECO:0000256" key="1">
    <source>
        <dbReference type="ARBA" id="ARBA00004202"/>
    </source>
</evidence>
<name>A0A0H2VHS6_STAES</name>
<keyword evidence="8" id="KW-0472">Membrane</keyword>
<dbReference type="EMBL" id="AE015929">
    <property type="protein sequence ID" value="AAO04718.1"/>
    <property type="molecule type" value="Genomic_DNA"/>
</dbReference>
<dbReference type="GO" id="GO:0022857">
    <property type="term" value="F:transmembrane transporter activity"/>
    <property type="evidence" value="ECO:0007669"/>
    <property type="project" value="TreeGrafter"/>
</dbReference>
<comment type="similarity">
    <text evidence="9">Belongs to the ABC transporter superfamily. HrtA family.</text>
</comment>
<dbReference type="AlphaFoldDB" id="A0A0H2VHS6"/>
<dbReference type="GO" id="GO:0016887">
    <property type="term" value="F:ATP hydrolysis activity"/>
    <property type="evidence" value="ECO:0007669"/>
    <property type="project" value="InterPro"/>
</dbReference>
<dbReference type="PROSITE" id="PS00211">
    <property type="entry name" value="ABC_TRANSPORTER_1"/>
    <property type="match status" value="1"/>
</dbReference>
<keyword evidence="7" id="KW-1278">Translocase</keyword>
<dbReference type="GeneID" id="50018756"/>
<dbReference type="InterPro" id="IPR017911">
    <property type="entry name" value="MacB-like_ATP-bd"/>
</dbReference>
<dbReference type="InterPro" id="IPR003593">
    <property type="entry name" value="AAA+_ATPase"/>
</dbReference>
<dbReference type="PATRIC" id="fig|176280.10.peg.1094"/>
<evidence type="ECO:0000256" key="5">
    <source>
        <dbReference type="ARBA" id="ARBA00022741"/>
    </source>
</evidence>
<evidence type="ECO:0000256" key="8">
    <source>
        <dbReference type="ARBA" id="ARBA00023136"/>
    </source>
</evidence>
<dbReference type="PANTHER" id="PTHR24220">
    <property type="entry name" value="IMPORT ATP-BINDING PROTEIN"/>
    <property type="match status" value="1"/>
</dbReference>